<evidence type="ECO:0000256" key="6">
    <source>
        <dbReference type="ARBA" id="ARBA00023054"/>
    </source>
</evidence>
<dbReference type="PANTHER" id="PTHR23306:SF3">
    <property type="entry name" value="TUMOR SUPPRESSOR PROTEIN 101"/>
    <property type="match status" value="1"/>
</dbReference>
<dbReference type="OrthoDB" id="306304at2759"/>
<feature type="coiled-coil region" evidence="8">
    <location>
        <begin position="297"/>
        <end position="324"/>
    </location>
</feature>
<dbReference type="GO" id="GO:0015031">
    <property type="term" value="P:protein transport"/>
    <property type="evidence" value="ECO:0007669"/>
    <property type="project" value="UniProtKB-UniRule"/>
</dbReference>
<evidence type="ECO:0000256" key="9">
    <source>
        <dbReference type="SAM" id="MobiDB-lite"/>
    </source>
</evidence>
<sequence length="420" mass="47640">MVNDPRVTTLLGRLGGLYRDPNRVDRDASSLLKSSVGIHLTPGIAPLVENNGDSFHCLVLQGTIAIVYRGNTYQLLVDIYLPAGYPIRPPISYVRLAENMYLKEKHDHVGSDGMVYLPYTNEWNARTHSLIEMVVAMSSVFSADPPVFTRAPAPPPPPAYSSYVTSASSSSSKNKNNNSDTYSQASSSAAAARTKPPHALRNGVNQDRYMQEQIAAIMAKEAEDANRASEIARRAEEDERRRGEQIAAQRKWEEKKLEQIKTDVNRKIKSYLISFSEDTKSALSADWRDQEYLKESREYMQKEIKELIERKKTLKEHIDTVDIKTEEIKNWLAESKKVTDEELEVDDICQPVNKLDAQMLDLSAESAALTDAMYFLDRGMYMGQLDCTTHLKMIRKLAKRQFLIRAHLIKINQVIAKRQQ</sequence>
<dbReference type="InterPro" id="IPR016135">
    <property type="entry name" value="UBQ-conjugating_enzyme/RWD"/>
</dbReference>
<evidence type="ECO:0000256" key="4">
    <source>
        <dbReference type="ARBA" id="ARBA00022753"/>
    </source>
</evidence>
<dbReference type="GO" id="GO:0000813">
    <property type="term" value="C:ESCRT I complex"/>
    <property type="evidence" value="ECO:0007669"/>
    <property type="project" value="TreeGrafter"/>
</dbReference>
<organism evidence="12 13">
    <name type="scientific">Pseudo-nitzschia multistriata</name>
    <dbReference type="NCBI Taxonomy" id="183589"/>
    <lineage>
        <taxon>Eukaryota</taxon>
        <taxon>Sar</taxon>
        <taxon>Stramenopiles</taxon>
        <taxon>Ochrophyta</taxon>
        <taxon>Bacillariophyta</taxon>
        <taxon>Bacillariophyceae</taxon>
        <taxon>Bacillariophycidae</taxon>
        <taxon>Bacillariales</taxon>
        <taxon>Bacillariaceae</taxon>
        <taxon>Pseudo-nitzschia</taxon>
    </lineage>
</organism>
<keyword evidence="5 7" id="KW-0653">Protein transport</keyword>
<dbReference type="PANTHER" id="PTHR23306">
    <property type="entry name" value="TUMOR SUSCEPTIBILITY GENE 101 PROTEIN-RELATED"/>
    <property type="match status" value="1"/>
</dbReference>
<evidence type="ECO:0000256" key="2">
    <source>
        <dbReference type="ARBA" id="ARBA00009594"/>
    </source>
</evidence>
<feature type="region of interest" description="Disordered" evidence="9">
    <location>
        <begin position="152"/>
        <end position="207"/>
    </location>
</feature>
<dbReference type="InterPro" id="IPR008883">
    <property type="entry name" value="UEV_N"/>
</dbReference>
<evidence type="ECO:0000256" key="7">
    <source>
        <dbReference type="PROSITE-ProRule" id="PRU00644"/>
    </source>
</evidence>
<dbReference type="InterPro" id="IPR037202">
    <property type="entry name" value="ESCRT_assembly_dom"/>
</dbReference>
<evidence type="ECO:0000259" key="11">
    <source>
        <dbReference type="PROSITE" id="PS51322"/>
    </source>
</evidence>
<keyword evidence="4" id="KW-0967">Endosome</keyword>
<dbReference type="CDD" id="cd11685">
    <property type="entry name" value="UEV_TSG101-like"/>
    <property type="match status" value="1"/>
</dbReference>
<dbReference type="Proteomes" id="UP000291116">
    <property type="component" value="Unassembled WGS sequence"/>
</dbReference>
<evidence type="ECO:0000256" key="8">
    <source>
        <dbReference type="SAM" id="Coils"/>
    </source>
</evidence>
<dbReference type="InterPro" id="IPR052070">
    <property type="entry name" value="ESCRT-I_UEV_domain"/>
</dbReference>
<dbReference type="EMBL" id="CAACVS010000137">
    <property type="protein sequence ID" value="VEU37671.1"/>
    <property type="molecule type" value="Genomic_DNA"/>
</dbReference>
<evidence type="ECO:0000313" key="12">
    <source>
        <dbReference type="EMBL" id="VEU37671.1"/>
    </source>
</evidence>
<evidence type="ECO:0000256" key="5">
    <source>
        <dbReference type="ARBA" id="ARBA00022927"/>
    </source>
</evidence>
<feature type="domain" description="UEV" evidence="11">
    <location>
        <begin position="5"/>
        <end position="151"/>
    </location>
</feature>
<evidence type="ECO:0000256" key="3">
    <source>
        <dbReference type="ARBA" id="ARBA00022448"/>
    </source>
</evidence>
<reference evidence="12 13" key="1">
    <citation type="submission" date="2019-01" db="EMBL/GenBank/DDBJ databases">
        <authorList>
            <person name="Ferrante I. M."/>
        </authorList>
    </citation>
    <scope>NUCLEOTIDE SEQUENCE [LARGE SCALE GENOMIC DNA]</scope>
    <source>
        <strain evidence="12 13">B856</strain>
    </source>
</reference>
<dbReference type="SUPFAM" id="SSF140111">
    <property type="entry name" value="Endosomal sorting complex assembly domain"/>
    <property type="match status" value="1"/>
</dbReference>
<name>A0A448Z6N1_9STRA</name>
<feature type="domain" description="SB" evidence="10">
    <location>
        <begin position="353"/>
        <end position="420"/>
    </location>
</feature>
<dbReference type="PROSITE" id="PS51312">
    <property type="entry name" value="SB"/>
    <property type="match status" value="1"/>
</dbReference>
<feature type="compositionally biased region" description="Low complexity" evidence="9">
    <location>
        <begin position="160"/>
        <end position="172"/>
    </location>
</feature>
<keyword evidence="3 7" id="KW-0813">Transport</keyword>
<comment type="similarity">
    <text evidence="2">Belongs to the ubiquitin-conjugating enzyme family. UEV subfamily.</text>
</comment>
<dbReference type="Pfam" id="PF05743">
    <property type="entry name" value="UEV"/>
    <property type="match status" value="1"/>
</dbReference>
<dbReference type="Gene3D" id="3.10.110.10">
    <property type="entry name" value="Ubiquitin Conjugating Enzyme"/>
    <property type="match status" value="1"/>
</dbReference>
<dbReference type="SUPFAM" id="SSF54495">
    <property type="entry name" value="UBC-like"/>
    <property type="match status" value="1"/>
</dbReference>
<keyword evidence="13" id="KW-1185">Reference proteome</keyword>
<dbReference type="GO" id="GO:0008333">
    <property type="term" value="P:endosome to lysosome transport"/>
    <property type="evidence" value="ECO:0007669"/>
    <property type="project" value="TreeGrafter"/>
</dbReference>
<protein>
    <recommendedName>
        <fullName evidence="14">UEV domain-containing protein</fullName>
    </recommendedName>
</protein>
<feature type="compositionally biased region" description="Polar residues" evidence="9">
    <location>
        <begin position="173"/>
        <end position="184"/>
    </location>
</feature>
<dbReference type="GO" id="GO:0043130">
    <property type="term" value="F:ubiquitin binding"/>
    <property type="evidence" value="ECO:0007669"/>
    <property type="project" value="TreeGrafter"/>
</dbReference>
<evidence type="ECO:0000259" key="10">
    <source>
        <dbReference type="PROSITE" id="PS51312"/>
    </source>
</evidence>
<keyword evidence="6 8" id="KW-0175">Coiled coil</keyword>
<feature type="region of interest" description="Disordered" evidence="9">
    <location>
        <begin position="221"/>
        <end position="244"/>
    </location>
</feature>
<dbReference type="Gene3D" id="6.10.140.820">
    <property type="match status" value="1"/>
</dbReference>
<evidence type="ECO:0000313" key="13">
    <source>
        <dbReference type="Proteomes" id="UP000291116"/>
    </source>
</evidence>
<comment type="subcellular location">
    <subcellularLocation>
        <location evidence="1">Endosome</location>
    </subcellularLocation>
</comment>
<evidence type="ECO:0000256" key="1">
    <source>
        <dbReference type="ARBA" id="ARBA00004177"/>
    </source>
</evidence>
<dbReference type="PROSITE" id="PS51322">
    <property type="entry name" value="UEV"/>
    <property type="match status" value="1"/>
</dbReference>
<dbReference type="AlphaFoldDB" id="A0A448Z6N1"/>
<accession>A0A448Z6N1</accession>
<dbReference type="InterPro" id="IPR017916">
    <property type="entry name" value="SB_dom"/>
</dbReference>
<proteinExistence type="inferred from homology"/>
<dbReference type="Pfam" id="PF09454">
    <property type="entry name" value="Vps23_core"/>
    <property type="match status" value="1"/>
</dbReference>
<gene>
    <name evidence="12" type="ORF">PSNMU_V1.4_AUG-EV-PASAV3_0044980</name>
</gene>
<evidence type="ECO:0008006" key="14">
    <source>
        <dbReference type="Google" id="ProtNLM"/>
    </source>
</evidence>